<sequence>MQVNISIDLTPAEAREMLGLPNVQKLQEEWLKSIEDKIMSEAAKLSPETILKSWTAGASSNVEMLTSLMSNFAGGLTKPK</sequence>
<accession>A0A5C2H2D0</accession>
<proteinExistence type="predicted"/>
<reference evidence="1 2" key="1">
    <citation type="submission" date="2019-09" db="EMBL/GenBank/DDBJ databases">
        <title>Novel bacterium SH-1.</title>
        <authorList>
            <person name="Kim Y.-S."/>
            <person name="Kim K.-H."/>
        </authorList>
    </citation>
    <scope>NUCLEOTIDE SEQUENCE [LARGE SCALE GENOMIC DNA]</scope>
    <source>
        <strain evidence="1 2">SH-1</strain>
        <plasmid evidence="1 2">p3</plasmid>
    </source>
</reference>
<dbReference type="Pfam" id="PF20099">
    <property type="entry name" value="DUF6489"/>
    <property type="match status" value="1"/>
</dbReference>
<dbReference type="KEGG" id="thas:C6Y53_20620"/>
<geneLocation type="plasmid" evidence="1 2">
    <name>p3</name>
</geneLocation>
<dbReference type="RefSeq" id="WP_149615777.1">
    <property type="nucleotide sequence ID" value="NZ_CP043621.1"/>
</dbReference>
<protein>
    <submittedName>
        <fullName evidence="1">Uncharacterized protein</fullName>
    </submittedName>
</protein>
<dbReference type="Proteomes" id="UP000237655">
    <property type="component" value="Plasmid p3"/>
</dbReference>
<evidence type="ECO:0000313" key="1">
    <source>
        <dbReference type="EMBL" id="QEP30607.1"/>
    </source>
</evidence>
<dbReference type="EMBL" id="CP043621">
    <property type="protein sequence ID" value="QEP30607.1"/>
    <property type="molecule type" value="Genomic_DNA"/>
</dbReference>
<name>A0A5C2H2D0_9RHOB</name>
<keyword evidence="1" id="KW-0614">Plasmid</keyword>
<dbReference type="AlphaFoldDB" id="A0A5C2H2D0"/>
<dbReference type="InterPro" id="IPR045502">
    <property type="entry name" value="DUF6489"/>
</dbReference>
<evidence type="ECO:0000313" key="2">
    <source>
        <dbReference type="Proteomes" id="UP000237655"/>
    </source>
</evidence>
<gene>
    <name evidence="1" type="ORF">C6Y53_20620</name>
</gene>
<keyword evidence="2" id="KW-1185">Reference proteome</keyword>
<organism evidence="1 2">
    <name type="scientific">Pukyongiella litopenaei</name>
    <dbReference type="NCBI Taxonomy" id="2605946"/>
    <lineage>
        <taxon>Bacteria</taxon>
        <taxon>Pseudomonadati</taxon>
        <taxon>Pseudomonadota</taxon>
        <taxon>Alphaproteobacteria</taxon>
        <taxon>Rhodobacterales</taxon>
        <taxon>Paracoccaceae</taxon>
        <taxon>Pukyongiella</taxon>
    </lineage>
</organism>